<dbReference type="InterPro" id="IPR039554">
    <property type="entry name" value="HigA2-like_HTH"/>
</dbReference>
<dbReference type="EMBL" id="CP001881">
    <property type="protein sequence ID" value="ADC33825.1"/>
    <property type="molecule type" value="Genomic_DNA"/>
</dbReference>
<dbReference type="SUPFAM" id="SSF47413">
    <property type="entry name" value="lambda repressor-like DNA-binding domains"/>
    <property type="match status" value="1"/>
</dbReference>
<geneLocation type="plasmid" evidence="2">
    <name>pZZM401</name>
</geneLocation>
<feature type="domain" description="HigA2-like helix-turn-helix" evidence="1">
    <location>
        <begin position="18"/>
        <end position="88"/>
    </location>
</feature>
<dbReference type="Pfam" id="PF13744">
    <property type="entry name" value="HTH_37"/>
    <property type="match status" value="1"/>
</dbReference>
<reference evidence="2" key="1">
    <citation type="submission" date="2010-01" db="EMBL/GenBank/DDBJ databases">
        <title>Complete sequence of plasmid1 of Zymomonas mobilis subsp. mobilis ZM4.</title>
        <authorList>
            <consortium name="US DOE Joint Genome Institute"/>
            <person name="Lucas S."/>
            <person name="Copeland A."/>
            <person name="Lapidus A."/>
            <person name="Glavina del Rio T."/>
            <person name="Tice H."/>
            <person name="Bruce D."/>
            <person name="Goodwin L."/>
            <person name="Pitluck S."/>
            <person name="Balakireva M."/>
            <person name="Brettin T."/>
            <person name="Detter J.C."/>
            <person name="Han C."/>
            <person name="Larimer F."/>
            <person name="Land M."/>
            <person name="Hauser L."/>
            <person name="Kyrpides N."/>
            <person name="Mikhailova N."/>
            <person name="Pappas K."/>
        </authorList>
    </citation>
    <scope>NUCLEOTIDE SEQUENCE [LARGE SCALE GENOMIC DNA]</scope>
    <source>
        <strain evidence="2">ZM4</strain>
        <plasmid evidence="2">pZZM401</plasmid>
    </source>
</reference>
<organism evidence="2">
    <name type="scientific">Zymomonas mobilis subsp. mobilis (strain ATCC 31821 / ZM4 / CP4)</name>
    <dbReference type="NCBI Taxonomy" id="264203"/>
    <lineage>
        <taxon>Bacteria</taxon>
        <taxon>Pseudomonadati</taxon>
        <taxon>Pseudomonadota</taxon>
        <taxon>Alphaproteobacteria</taxon>
        <taxon>Sphingomonadales</taxon>
        <taxon>Zymomonadaceae</taxon>
        <taxon>Zymomonas</taxon>
    </lineage>
</organism>
<evidence type="ECO:0000313" key="2">
    <source>
        <dbReference type="EMBL" id="ADC33825.1"/>
    </source>
</evidence>
<proteinExistence type="predicted"/>
<protein>
    <submittedName>
        <fullName evidence="2">Uncharacterized conserved small protein</fullName>
    </submittedName>
</protein>
<evidence type="ECO:0000259" key="1">
    <source>
        <dbReference type="Pfam" id="PF13744"/>
    </source>
</evidence>
<sequence length="142" mass="16100">MAKKVYDNVWDAIGTKPEKAKSLKIRSNLMKRLIVFIRKSRFTQKEAANFFEVSQPRISNLTQGKISLFTIDFLVGLCEKAGIAVEISTPENKIAAPDKAQGLKRQSPDIHATEYELSSNVVSVDFSGRKQSEEYREDYKIN</sequence>
<gene>
    <name evidence="2" type="ORF">ZZM4_0049</name>
</gene>
<dbReference type="GO" id="GO:0003677">
    <property type="term" value="F:DNA binding"/>
    <property type="evidence" value="ECO:0007669"/>
    <property type="project" value="InterPro"/>
</dbReference>
<dbReference type="RefSeq" id="WP_012954715.1">
    <property type="nucleotide sequence ID" value="NC_013784.1"/>
</dbReference>
<dbReference type="InterPro" id="IPR010982">
    <property type="entry name" value="Lambda_DNA-bd_dom_sf"/>
</dbReference>
<keyword evidence="2" id="KW-0614">Plasmid</keyword>
<dbReference type="GeneID" id="79905420"/>
<name>A0A806CDZ3_ZYMMO</name>
<accession>A0A806CDZ3</accession>
<dbReference type="Gene3D" id="1.10.260.40">
    <property type="entry name" value="lambda repressor-like DNA-binding domains"/>
    <property type="match status" value="1"/>
</dbReference>
<dbReference type="AlphaFoldDB" id="A0A806CDZ3"/>